<dbReference type="Proteomes" id="UP000239663">
    <property type="component" value="Unassembled WGS sequence"/>
</dbReference>
<evidence type="ECO:0000256" key="6">
    <source>
        <dbReference type="ARBA" id="ARBA00022989"/>
    </source>
</evidence>
<dbReference type="Gene3D" id="3.40.720.10">
    <property type="entry name" value="Alkaline Phosphatase, subunit A"/>
    <property type="match status" value="1"/>
</dbReference>
<feature type="binding site" evidence="11">
    <location>
        <position position="483"/>
    </location>
    <ligand>
        <name>Mn(2+)</name>
        <dbReference type="ChEBI" id="CHEBI:29035"/>
    </ligand>
</feature>
<sequence length="661" mass="75055">MRAFYNTLKKSVSGPVGFLIVAVFLFWLKTYAGYIVEFNLGISNSMQEFLLLFNPISTAVIFFGIALFAKGRKSFIWMIIINLLLSIVQYANIVYYRFFNDFITWPTLTQTSNISLDGGMLGSIAELLRIYDPLYFADTIILILLVVFKKFKPSEGRLKLRKTAAVMATGAALLVINILLAEIDRPQLLTRTFDRNYLVKYLGTYNYTIYDGLKTMKTTAQKASADSDDLVEVQNFVQANHAEPNDKYFGAAEGKNVIYIHLESFQEFLMDYQLNGEEVTPFINSMAKDKNTLYFENFYHQTGQGKTSDSEMLLENSLFGLPQGSALTTNGMNTYQSAAAILDQTKNYSSAVFHGNTGTFWNRDEVYKSWGVQNFFDSSYYDMNEEDVVSYGLKDKPFFEQSMDYLKSLPQPFYTKFITVTHHFPYTIDEEDATIGPAATGDGSVDRYFQTARYMDEAIEEFVNSLKESGLYENSILVFYGDHYGISENHNEAMAQILGKEEITEFDNAELQKVPLLIHIPGVEGGVQSQYGGQVDLLPTLLHLLGVETDDYIQLGTDLLSEDHKEIVPFRNGNFMSPTINKINGKYYDSEGNLIEETEEAVQMADYAQTVLDMSDKIIYGDLLRFYTPDGFTAVDRSKYNYNIDHDQLSNTDEKNATETK</sequence>
<feature type="transmembrane region" description="Helical" evidence="12">
    <location>
        <begin position="134"/>
        <end position="151"/>
    </location>
</feature>
<dbReference type="PIRSF" id="PIRSF005091">
    <property type="entry name" value="Mmb_sulf_HI1246"/>
    <property type="match status" value="1"/>
</dbReference>
<evidence type="ECO:0000256" key="8">
    <source>
        <dbReference type="PIRNR" id="PIRNR005091"/>
    </source>
</evidence>
<feature type="transmembrane region" description="Helical" evidence="12">
    <location>
        <begin position="12"/>
        <end position="29"/>
    </location>
</feature>
<dbReference type="CDD" id="cd16015">
    <property type="entry name" value="LTA_synthase"/>
    <property type="match status" value="1"/>
</dbReference>
<name>A0A2S7MWX0_9BACI</name>
<gene>
    <name evidence="14" type="ORF">CYL18_15415</name>
</gene>
<dbReference type="Gene3D" id="3.30.1120.170">
    <property type="match status" value="1"/>
</dbReference>
<evidence type="ECO:0000256" key="3">
    <source>
        <dbReference type="ARBA" id="ARBA00009983"/>
    </source>
</evidence>
<dbReference type="PANTHER" id="PTHR47371:SF3">
    <property type="entry name" value="PHOSPHOGLYCEROL TRANSFERASE I"/>
    <property type="match status" value="1"/>
</dbReference>
<dbReference type="InterPro" id="IPR012160">
    <property type="entry name" value="LtaS-like"/>
</dbReference>
<dbReference type="InterPro" id="IPR017850">
    <property type="entry name" value="Alkaline_phosphatase_core_sf"/>
</dbReference>
<feature type="transmembrane region" description="Helical" evidence="12">
    <location>
        <begin position="75"/>
        <end position="98"/>
    </location>
</feature>
<organism evidence="14 15">
    <name type="scientific">Pradoshia eiseniae</name>
    <dbReference type="NCBI Taxonomy" id="2064768"/>
    <lineage>
        <taxon>Bacteria</taxon>
        <taxon>Bacillati</taxon>
        <taxon>Bacillota</taxon>
        <taxon>Bacilli</taxon>
        <taxon>Bacillales</taxon>
        <taxon>Bacillaceae</taxon>
        <taxon>Pradoshia</taxon>
    </lineage>
</organism>
<dbReference type="Pfam" id="PF00884">
    <property type="entry name" value="Sulfatase"/>
    <property type="match status" value="1"/>
</dbReference>
<keyword evidence="6 12" id="KW-1133">Transmembrane helix</keyword>
<evidence type="ECO:0000256" key="1">
    <source>
        <dbReference type="ARBA" id="ARBA00004651"/>
    </source>
</evidence>
<comment type="pathway">
    <text evidence="2">Cell wall biogenesis; lipoteichoic acid biosynthesis.</text>
</comment>
<dbReference type="SUPFAM" id="SSF53649">
    <property type="entry name" value="Alkaline phosphatase-like"/>
    <property type="match status" value="1"/>
</dbReference>
<evidence type="ECO:0000256" key="5">
    <source>
        <dbReference type="ARBA" id="ARBA00022692"/>
    </source>
</evidence>
<evidence type="ECO:0000256" key="7">
    <source>
        <dbReference type="ARBA" id="ARBA00023136"/>
    </source>
</evidence>
<comment type="similarity">
    <text evidence="3 8">Belongs to the LTA synthase family.</text>
</comment>
<proteinExistence type="inferred from homology"/>
<comment type="caution">
    <text evidence="14">The sequence shown here is derived from an EMBL/GenBank/DDBJ whole genome shotgun (WGS) entry which is preliminary data.</text>
</comment>
<evidence type="ECO:0000313" key="15">
    <source>
        <dbReference type="Proteomes" id="UP000239663"/>
    </source>
</evidence>
<feature type="binding site" evidence="11">
    <location>
        <position position="307"/>
    </location>
    <ligand>
        <name>Mn(2+)</name>
        <dbReference type="ChEBI" id="CHEBI:29035"/>
    </ligand>
</feature>
<dbReference type="InterPro" id="IPR050448">
    <property type="entry name" value="OpgB/LTA_synthase_biosynth"/>
</dbReference>
<keyword evidence="15" id="KW-1185">Reference proteome</keyword>
<protein>
    <submittedName>
        <fullName evidence="14">Glycerol phosphate lipoteichoic acid synthase</fullName>
    </submittedName>
</protein>
<evidence type="ECO:0000256" key="12">
    <source>
        <dbReference type="SAM" id="Phobius"/>
    </source>
</evidence>
<keyword evidence="7 8" id="KW-0472">Membrane</keyword>
<keyword evidence="5 12" id="KW-0812">Transmembrane</keyword>
<evidence type="ECO:0000313" key="14">
    <source>
        <dbReference type="EMBL" id="PQD94256.1"/>
    </source>
</evidence>
<dbReference type="InterPro" id="IPR000917">
    <property type="entry name" value="Sulfatase_N"/>
</dbReference>
<dbReference type="GO" id="GO:0046872">
    <property type="term" value="F:metal ion binding"/>
    <property type="evidence" value="ECO:0007669"/>
    <property type="project" value="UniProtKB-KW"/>
</dbReference>
<reference evidence="14 15" key="1">
    <citation type="submission" date="2017-12" db="EMBL/GenBank/DDBJ databases">
        <title>Taxonomic description and draft genome of Pradoshia cofamensis Gen. nov., sp. nov., a thermotolerant bacillale isolated from anterior gut of earthworm Eisenia fetida.</title>
        <authorList>
            <person name="Saha T."/>
            <person name="Chakraborty R."/>
        </authorList>
    </citation>
    <scope>NUCLEOTIDE SEQUENCE [LARGE SCALE GENOMIC DNA]</scope>
    <source>
        <strain evidence="14 15">EAG3</strain>
    </source>
</reference>
<evidence type="ECO:0000256" key="11">
    <source>
        <dbReference type="PIRSR" id="PIRSR005091-3"/>
    </source>
</evidence>
<dbReference type="PANTHER" id="PTHR47371">
    <property type="entry name" value="LIPOTEICHOIC ACID SYNTHASE"/>
    <property type="match status" value="1"/>
</dbReference>
<feature type="binding site" evidence="11">
    <location>
        <position position="482"/>
    </location>
    <ligand>
        <name>Mn(2+)</name>
        <dbReference type="ChEBI" id="CHEBI:29035"/>
    </ligand>
</feature>
<dbReference type="AlphaFoldDB" id="A0A2S7MWX0"/>
<dbReference type="GO" id="GO:0005886">
    <property type="term" value="C:plasma membrane"/>
    <property type="evidence" value="ECO:0007669"/>
    <property type="project" value="UniProtKB-SubCell"/>
</dbReference>
<feature type="active site" evidence="9">
    <location>
        <position position="307"/>
    </location>
</feature>
<feature type="transmembrane region" description="Helical" evidence="12">
    <location>
        <begin position="163"/>
        <end position="181"/>
    </location>
</feature>
<comment type="subcellular location">
    <subcellularLocation>
        <location evidence="1">Cell membrane</location>
        <topology evidence="1">Multi-pass membrane protein</topology>
    </subcellularLocation>
</comment>
<evidence type="ECO:0000256" key="4">
    <source>
        <dbReference type="ARBA" id="ARBA00022475"/>
    </source>
</evidence>
<dbReference type="RefSeq" id="WP_104850423.1">
    <property type="nucleotide sequence ID" value="NZ_PKOZ01000012.1"/>
</dbReference>
<evidence type="ECO:0000256" key="9">
    <source>
        <dbReference type="PIRSR" id="PIRSR005091-1"/>
    </source>
</evidence>
<keyword evidence="10" id="KW-0479">Metal-binding</keyword>
<feature type="binding site" evidence="11">
    <location>
        <position position="263"/>
    </location>
    <ligand>
        <name>Mn(2+)</name>
        <dbReference type="ChEBI" id="CHEBI:29035"/>
    </ligand>
</feature>
<feature type="binding site" evidence="10">
    <location>
        <position position="423"/>
    </location>
    <ligand>
        <name>substrate</name>
    </ligand>
</feature>
<accession>A0A2S7MWX0</accession>
<keyword evidence="4 8" id="KW-1003">Cell membrane</keyword>
<evidence type="ECO:0000256" key="2">
    <source>
        <dbReference type="ARBA" id="ARBA00004936"/>
    </source>
</evidence>
<dbReference type="OrthoDB" id="5901192at2"/>
<evidence type="ECO:0000259" key="13">
    <source>
        <dbReference type="Pfam" id="PF00884"/>
    </source>
</evidence>
<dbReference type="EMBL" id="PKOZ01000012">
    <property type="protein sequence ID" value="PQD94256.1"/>
    <property type="molecule type" value="Genomic_DNA"/>
</dbReference>
<evidence type="ECO:0000256" key="10">
    <source>
        <dbReference type="PIRSR" id="PIRSR005091-2"/>
    </source>
</evidence>
<feature type="transmembrane region" description="Helical" evidence="12">
    <location>
        <begin position="49"/>
        <end position="68"/>
    </location>
</feature>
<keyword evidence="10" id="KW-0464">Manganese</keyword>
<feature type="domain" description="Sulfatase N-terminal" evidence="13">
    <location>
        <begin position="255"/>
        <end position="547"/>
    </location>
</feature>